<evidence type="ECO:0000313" key="9">
    <source>
        <dbReference type="Proteomes" id="UP001623592"/>
    </source>
</evidence>
<dbReference type="EMBL" id="JBJIAA010000014">
    <property type="protein sequence ID" value="MFL0252096.1"/>
    <property type="molecule type" value="Genomic_DNA"/>
</dbReference>
<evidence type="ECO:0000256" key="5">
    <source>
        <dbReference type="ARBA" id="ARBA00023136"/>
    </source>
</evidence>
<feature type="transmembrane region" description="Helical" evidence="6">
    <location>
        <begin position="603"/>
        <end position="630"/>
    </location>
</feature>
<name>A0ABW8THS6_9CLOT</name>
<keyword evidence="2 6" id="KW-1003">Cell membrane</keyword>
<dbReference type="InterPro" id="IPR027022">
    <property type="entry name" value="ABC_permease_BceB-typ"/>
</dbReference>
<keyword evidence="9" id="KW-1185">Reference proteome</keyword>
<reference evidence="8 9" key="1">
    <citation type="submission" date="2024-11" db="EMBL/GenBank/DDBJ databases">
        <authorList>
            <person name="Heng Y.C."/>
            <person name="Lim A.C.H."/>
            <person name="Lee J.K.Y."/>
            <person name="Kittelmann S."/>
        </authorList>
    </citation>
    <scope>NUCLEOTIDE SEQUENCE [LARGE SCALE GENOMIC DNA]</scope>
    <source>
        <strain evidence="8 9">WILCCON 0114</strain>
    </source>
</reference>
<keyword evidence="6" id="KW-0813">Transport</keyword>
<evidence type="ECO:0000256" key="3">
    <source>
        <dbReference type="ARBA" id="ARBA00022692"/>
    </source>
</evidence>
<comment type="similarity">
    <text evidence="6">Belongs to the ABC-4 integral membrane protein family.</text>
</comment>
<evidence type="ECO:0000256" key="6">
    <source>
        <dbReference type="PIRNR" id="PIRNR018968"/>
    </source>
</evidence>
<accession>A0ABW8THS6</accession>
<feature type="transmembrane region" description="Helical" evidence="6">
    <location>
        <begin position="199"/>
        <end position="220"/>
    </location>
</feature>
<dbReference type="Proteomes" id="UP001623592">
    <property type="component" value="Unassembled WGS sequence"/>
</dbReference>
<dbReference type="InterPro" id="IPR003838">
    <property type="entry name" value="ABC3_permease_C"/>
</dbReference>
<keyword evidence="5 6" id="KW-0472">Membrane</keyword>
<keyword evidence="4 6" id="KW-1133">Transmembrane helix</keyword>
<comment type="subcellular location">
    <subcellularLocation>
        <location evidence="1 6">Cell membrane</location>
        <topology evidence="1 6">Multi-pass membrane protein</topology>
    </subcellularLocation>
</comment>
<dbReference type="Pfam" id="PF02687">
    <property type="entry name" value="FtsX"/>
    <property type="match status" value="1"/>
</dbReference>
<proteinExistence type="inferred from homology"/>
<feature type="transmembrane region" description="Helical" evidence="6">
    <location>
        <begin position="577"/>
        <end position="596"/>
    </location>
</feature>
<evidence type="ECO:0000256" key="2">
    <source>
        <dbReference type="ARBA" id="ARBA00022475"/>
    </source>
</evidence>
<feature type="transmembrane region" description="Helical" evidence="6">
    <location>
        <begin position="18"/>
        <end position="36"/>
    </location>
</feature>
<keyword evidence="3 6" id="KW-0812">Transmembrane</keyword>
<feature type="transmembrane region" description="Helical" evidence="6">
    <location>
        <begin position="101"/>
        <end position="127"/>
    </location>
</feature>
<dbReference type="RefSeq" id="WP_406788747.1">
    <property type="nucleotide sequence ID" value="NZ_JBJIAA010000014.1"/>
</dbReference>
<dbReference type="PANTHER" id="PTHR46795">
    <property type="entry name" value="ABC TRANSPORTER PERMEASE-RELATED-RELATED"/>
    <property type="match status" value="1"/>
</dbReference>
<sequence>MNSFSVAYKNIKRNIKSYVLYIIAMMFSVIVYYNFLSIKYNKQLLEVQSLNMYVKSIANAVIILLLLFLVFFIWFSNSLFLKQMKKEIGIYAFMGISNSEVASMFAIEIFFIGVLSIALGLFLGVLFSKLFMMLLVKVSILNVKIKFDLSFKALIEAAATFLVLFIITSIKGYIDVVRSKLIELFNASKREEEVPKVNYFKAILSVILIGTAYYFMYNAYGGNLDFYSCVLISIVAVIVGTYWLFSSFYLMLMKHFIKRKSILYNGVNIVSFSNIAFKIKSEYKVLATVALLVTAAITAFGTSYSIRYFVQSSNKIQKPYTFSYITAVNDNKTNKEVSTIINQDNRKTLLNQNINFILVDKFIRVGGNSSKENEIVVIKLSDLKKASTNLGIKDAKDLELSTKDSILIDIPNTIISLGKKPKGFEINNINYTVDKEIKTPLFGVGLSAFTLVVKDEDYNTIKDNFKEYNFRGLRVSKPEDTLALANKLTKVKGILDKSLYAPYAKAQKQSVLPLTGLVYFFGGFLSFVFIIATGSIICFKFLSESNTDKYKYEMLGKIGMTESEITKAVFKQVGISYIFPLVVGIIHSCSAISVLSKMLKYNIIFPAVISIIIFSLIYGLFFIGTTRIIVKHVLYNDKA</sequence>
<dbReference type="PIRSF" id="PIRSF018968">
    <property type="entry name" value="ABC_permease_BceB"/>
    <property type="match status" value="1"/>
</dbReference>
<feature type="transmembrane region" description="Helical" evidence="6">
    <location>
        <begin position="56"/>
        <end position="80"/>
    </location>
</feature>
<dbReference type="InterPro" id="IPR052536">
    <property type="entry name" value="ABC-4_Integral_Memb_Prot"/>
</dbReference>
<gene>
    <name evidence="8" type="ORF">ACJDT4_16875</name>
</gene>
<feature type="domain" description="ABC3 transporter permease C-terminal" evidence="7">
    <location>
        <begin position="60"/>
        <end position="170"/>
    </location>
</feature>
<feature type="transmembrane region" description="Helical" evidence="6">
    <location>
        <begin position="153"/>
        <end position="174"/>
    </location>
</feature>
<evidence type="ECO:0000256" key="1">
    <source>
        <dbReference type="ARBA" id="ARBA00004651"/>
    </source>
</evidence>
<protein>
    <submittedName>
        <fullName evidence="8">FtsX-like permease family protein</fullName>
    </submittedName>
</protein>
<dbReference type="PANTHER" id="PTHR46795:SF3">
    <property type="entry name" value="ABC TRANSPORTER PERMEASE"/>
    <property type="match status" value="1"/>
</dbReference>
<organism evidence="8 9">
    <name type="scientific">Clostridium neuense</name>
    <dbReference type="NCBI Taxonomy" id="1728934"/>
    <lineage>
        <taxon>Bacteria</taxon>
        <taxon>Bacillati</taxon>
        <taxon>Bacillota</taxon>
        <taxon>Clostridia</taxon>
        <taxon>Eubacteriales</taxon>
        <taxon>Clostridiaceae</taxon>
        <taxon>Clostridium</taxon>
    </lineage>
</organism>
<feature type="transmembrane region" description="Helical" evidence="6">
    <location>
        <begin position="517"/>
        <end position="542"/>
    </location>
</feature>
<feature type="transmembrane region" description="Helical" evidence="6">
    <location>
        <begin position="226"/>
        <end position="250"/>
    </location>
</feature>
<evidence type="ECO:0000259" key="7">
    <source>
        <dbReference type="Pfam" id="PF02687"/>
    </source>
</evidence>
<feature type="transmembrane region" description="Helical" evidence="6">
    <location>
        <begin position="285"/>
        <end position="310"/>
    </location>
</feature>
<evidence type="ECO:0000256" key="4">
    <source>
        <dbReference type="ARBA" id="ARBA00022989"/>
    </source>
</evidence>
<evidence type="ECO:0000313" key="8">
    <source>
        <dbReference type="EMBL" id="MFL0252096.1"/>
    </source>
</evidence>
<comment type="caution">
    <text evidence="8">The sequence shown here is derived from an EMBL/GenBank/DDBJ whole genome shotgun (WGS) entry which is preliminary data.</text>
</comment>